<feature type="transmembrane region" description="Helical" evidence="3">
    <location>
        <begin position="47"/>
        <end position="71"/>
    </location>
</feature>
<feature type="transmembrane region" description="Helical" evidence="3">
    <location>
        <begin position="21"/>
        <end position="41"/>
    </location>
</feature>
<evidence type="ECO:0000313" key="6">
    <source>
        <dbReference type="EMBL" id="KAB7071870.1"/>
    </source>
</evidence>
<keyword evidence="3" id="KW-0472">Membrane</keyword>
<gene>
    <name evidence="6" type="ORF">GBI83_08500</name>
    <name evidence="5" type="ORF">GBI87_08600</name>
</gene>
<keyword evidence="1" id="KW-0540">Nuclease</keyword>
<dbReference type="EMBL" id="WDWL01000011">
    <property type="protein sequence ID" value="KAB7071870.1"/>
    <property type="molecule type" value="Genomic_DNA"/>
</dbReference>
<dbReference type="GO" id="GO:0045004">
    <property type="term" value="P:DNA replication proofreading"/>
    <property type="evidence" value="ECO:0007669"/>
    <property type="project" value="TreeGrafter"/>
</dbReference>
<evidence type="ECO:0000313" key="7">
    <source>
        <dbReference type="Proteomes" id="UP000432196"/>
    </source>
</evidence>
<dbReference type="EMBL" id="WDWU01000012">
    <property type="protein sequence ID" value="KAB7056511.1"/>
    <property type="molecule type" value="Genomic_DNA"/>
</dbReference>
<evidence type="ECO:0000256" key="2">
    <source>
        <dbReference type="SAM" id="MobiDB-lite"/>
    </source>
</evidence>
<dbReference type="NCBIfam" id="TIGR00573">
    <property type="entry name" value="dnaq"/>
    <property type="match status" value="1"/>
</dbReference>
<dbReference type="Proteomes" id="UP000467387">
    <property type="component" value="Unassembled WGS sequence"/>
</dbReference>
<keyword evidence="3" id="KW-0812">Transmembrane</keyword>
<dbReference type="AlphaFoldDB" id="A0A1V8REJ5"/>
<keyword evidence="1" id="KW-0269">Exonuclease</keyword>
<evidence type="ECO:0000313" key="5">
    <source>
        <dbReference type="EMBL" id="KAB7056511.1"/>
    </source>
</evidence>
<dbReference type="InterPro" id="IPR006054">
    <property type="entry name" value="DnaQ"/>
</dbReference>
<dbReference type="InterPro" id="IPR036397">
    <property type="entry name" value="RNaseH_sf"/>
</dbReference>
<dbReference type="SMART" id="SM00479">
    <property type="entry name" value="EXOIII"/>
    <property type="match status" value="1"/>
</dbReference>
<proteinExistence type="predicted"/>
<comment type="caution">
    <text evidence="5">The sequence shown here is derived from an EMBL/GenBank/DDBJ whole genome shotgun (WGS) entry which is preliminary data.</text>
</comment>
<dbReference type="InterPro" id="IPR013520">
    <property type="entry name" value="Ribonucl_H"/>
</dbReference>
<sequence length="618" mass="67630">MMPNGQHTAKKKTSLPRIIGMIAFRALAAIAWLFALLFVVAGFKVNLLGLIFGIIVAVALAFVGLVLWIIGDMIKDPEEFKRKQAKTATEKTEGSIAGITGQADARTILDSTASAVDLPEEPFVAGAAGFHAEKSSDDHIRNESGDHPDADYIVLDLETTGFSPKTCGIIDIGIVYVKNDESIGEYSQLINPGILIPPEITNLTGVDDDMLKEQPRIVDVIHELRRRIGDLPILGHNIQFDIGFLNQAFQDAGLPNLGNETFDTADLSREKYPTATSHTLQDVMRRTGINKTEEHRALADAKDTLECYKRLKAITAPQQVSDDDEQITLRQKRQKTQTVFRSRHMANAGIELRNEKPYGIVIPSKGGVEIVGEEEHQDKLNEYGAGAWFWVELQRGENPKGTHMGEPTILVTLDGEQIGWMTPTNTSRHYHQVPKIGGVALAHTKSGKTAAVKLDVRVEMPEAETPSEEYKTALAESRLMTQNKSPMASQTQQGALTSQKARAAGEDAETNMSTWGTANKMPHKKDITGPKRTPIKLNDNASETLDQYEDGTLLWALLRKTVVDGMLGVQVKIGRKQIGTLDLTDNAACLDLITDNGAMSKIEIGTQGGLRTATALIR</sequence>
<dbReference type="FunFam" id="3.30.420.10:FF:000045">
    <property type="entry name" value="3'-5' exonuclease DinG"/>
    <property type="match status" value="1"/>
</dbReference>
<dbReference type="Pfam" id="PF00929">
    <property type="entry name" value="RNase_T"/>
    <property type="match status" value="1"/>
</dbReference>
<evidence type="ECO:0000256" key="3">
    <source>
        <dbReference type="SAM" id="Phobius"/>
    </source>
</evidence>
<dbReference type="GO" id="GO:0005829">
    <property type="term" value="C:cytosol"/>
    <property type="evidence" value="ECO:0007669"/>
    <property type="project" value="TreeGrafter"/>
</dbReference>
<accession>A0A1V8REJ5</accession>
<name>A0A1V8REJ5_BIFLN</name>
<evidence type="ECO:0000259" key="4">
    <source>
        <dbReference type="SMART" id="SM00479"/>
    </source>
</evidence>
<organism evidence="5 8">
    <name type="scientific">Bifidobacterium longum</name>
    <dbReference type="NCBI Taxonomy" id="216816"/>
    <lineage>
        <taxon>Bacteria</taxon>
        <taxon>Bacillati</taxon>
        <taxon>Actinomycetota</taxon>
        <taxon>Actinomycetes</taxon>
        <taxon>Bifidobacteriales</taxon>
        <taxon>Bifidobacteriaceae</taxon>
        <taxon>Bifidobacterium</taxon>
    </lineage>
</organism>
<dbReference type="SUPFAM" id="SSF53098">
    <property type="entry name" value="Ribonuclease H-like"/>
    <property type="match status" value="1"/>
</dbReference>
<dbReference type="PANTHER" id="PTHR30231">
    <property type="entry name" value="DNA POLYMERASE III SUBUNIT EPSILON"/>
    <property type="match status" value="1"/>
</dbReference>
<feature type="region of interest" description="Disordered" evidence="2">
    <location>
        <begin position="507"/>
        <end position="535"/>
    </location>
</feature>
<dbReference type="Gene3D" id="3.30.420.10">
    <property type="entry name" value="Ribonuclease H-like superfamily/Ribonuclease H"/>
    <property type="match status" value="1"/>
</dbReference>
<dbReference type="InterPro" id="IPR012337">
    <property type="entry name" value="RNaseH-like_sf"/>
</dbReference>
<protein>
    <recommendedName>
        <fullName evidence="4">Exonuclease domain-containing protein</fullName>
    </recommendedName>
</protein>
<keyword evidence="1" id="KW-0378">Hydrolase</keyword>
<dbReference type="Proteomes" id="UP000432196">
    <property type="component" value="Unassembled WGS sequence"/>
</dbReference>
<dbReference type="GO" id="GO:0003677">
    <property type="term" value="F:DNA binding"/>
    <property type="evidence" value="ECO:0007669"/>
    <property type="project" value="InterPro"/>
</dbReference>
<evidence type="ECO:0000256" key="1">
    <source>
        <dbReference type="ARBA" id="ARBA00022839"/>
    </source>
</evidence>
<dbReference type="GO" id="GO:0003887">
    <property type="term" value="F:DNA-directed DNA polymerase activity"/>
    <property type="evidence" value="ECO:0007669"/>
    <property type="project" value="InterPro"/>
</dbReference>
<dbReference type="RefSeq" id="WP_080826475.1">
    <property type="nucleotide sequence ID" value="NZ_CP043002.1"/>
</dbReference>
<keyword evidence="3" id="KW-1133">Transmembrane helix</keyword>
<dbReference type="GO" id="GO:0008408">
    <property type="term" value="F:3'-5' exonuclease activity"/>
    <property type="evidence" value="ECO:0007669"/>
    <property type="project" value="TreeGrafter"/>
</dbReference>
<reference evidence="7 8" key="1">
    <citation type="journal article" date="2019" name="Nat. Med.">
        <title>A library of human gut bacterial isolates paired with longitudinal multiomics data enables mechanistic microbiome research.</title>
        <authorList>
            <person name="Poyet M."/>
            <person name="Groussin M."/>
            <person name="Gibbons S.M."/>
            <person name="Avila-Pacheco J."/>
            <person name="Jiang X."/>
            <person name="Kearney S.M."/>
            <person name="Perrotta A.R."/>
            <person name="Berdy B."/>
            <person name="Zhao S."/>
            <person name="Lieberman T.D."/>
            <person name="Swanson P.K."/>
            <person name="Smith M."/>
            <person name="Roesemann S."/>
            <person name="Alexander J.E."/>
            <person name="Rich S.A."/>
            <person name="Livny J."/>
            <person name="Vlamakis H."/>
            <person name="Clish C."/>
            <person name="Bullock K."/>
            <person name="Deik A."/>
            <person name="Scott J."/>
            <person name="Pierce K.A."/>
            <person name="Xavier R.J."/>
            <person name="Alm E.J."/>
        </authorList>
    </citation>
    <scope>NUCLEOTIDE SEQUENCE [LARGE SCALE GENOMIC DNA]</scope>
    <source>
        <strain evidence="6 7">BIOML-A201</strain>
        <strain evidence="5 8">BIOML-A210</strain>
    </source>
</reference>
<evidence type="ECO:0000313" key="8">
    <source>
        <dbReference type="Proteomes" id="UP000467387"/>
    </source>
</evidence>
<dbReference type="PANTHER" id="PTHR30231:SF41">
    <property type="entry name" value="DNA POLYMERASE III SUBUNIT EPSILON"/>
    <property type="match status" value="1"/>
</dbReference>
<dbReference type="CDD" id="cd06127">
    <property type="entry name" value="DEDDh"/>
    <property type="match status" value="1"/>
</dbReference>
<feature type="domain" description="Exonuclease" evidence="4">
    <location>
        <begin position="151"/>
        <end position="317"/>
    </location>
</feature>